<dbReference type="InterPro" id="IPR036864">
    <property type="entry name" value="Zn2-C6_fun-type_DNA-bd_sf"/>
</dbReference>
<protein>
    <submittedName>
        <fullName evidence="4">C6 zinc finger domain-containing protein</fullName>
    </submittedName>
</protein>
<name>A0A1G4AYM8_9PEZI</name>
<evidence type="ECO:0000259" key="3">
    <source>
        <dbReference type="PROSITE" id="PS50048"/>
    </source>
</evidence>
<dbReference type="GeneID" id="34563681"/>
<evidence type="ECO:0000256" key="2">
    <source>
        <dbReference type="ARBA" id="ARBA00023242"/>
    </source>
</evidence>
<dbReference type="Pfam" id="PF11951">
    <property type="entry name" value="Fungal_trans_2"/>
    <property type="match status" value="1"/>
</dbReference>
<dbReference type="RefSeq" id="XP_022471368.1">
    <property type="nucleotide sequence ID" value="XM_022622171.1"/>
</dbReference>
<dbReference type="PROSITE" id="PS50048">
    <property type="entry name" value="ZN2_CY6_FUNGAL_2"/>
    <property type="match status" value="1"/>
</dbReference>
<dbReference type="GO" id="GO:0008270">
    <property type="term" value="F:zinc ion binding"/>
    <property type="evidence" value="ECO:0007669"/>
    <property type="project" value="InterPro"/>
</dbReference>
<comment type="caution">
    <text evidence="4">The sequence shown here is derived from an EMBL/GenBank/DDBJ whole genome shotgun (WGS) entry which is preliminary data.</text>
</comment>
<dbReference type="InterPro" id="IPR021858">
    <property type="entry name" value="Fun_TF"/>
</dbReference>
<dbReference type="Gene3D" id="4.10.240.10">
    <property type="entry name" value="Zn(2)-C6 fungal-type DNA-binding domain"/>
    <property type="match status" value="1"/>
</dbReference>
<dbReference type="EMBL" id="MJBS01000105">
    <property type="protein sequence ID" value="OHE94205.1"/>
    <property type="molecule type" value="Genomic_DNA"/>
</dbReference>
<dbReference type="GO" id="GO:0000981">
    <property type="term" value="F:DNA-binding transcription factor activity, RNA polymerase II-specific"/>
    <property type="evidence" value="ECO:0007669"/>
    <property type="project" value="InterPro"/>
</dbReference>
<evidence type="ECO:0000256" key="1">
    <source>
        <dbReference type="ARBA" id="ARBA00004123"/>
    </source>
</evidence>
<dbReference type="AlphaFoldDB" id="A0A1G4AYM8"/>
<dbReference type="SUPFAM" id="SSF57701">
    <property type="entry name" value="Zn2/Cys6 DNA-binding domain"/>
    <property type="match status" value="1"/>
</dbReference>
<keyword evidence="5" id="KW-1185">Reference proteome</keyword>
<proteinExistence type="predicted"/>
<dbReference type="PANTHER" id="PTHR37534">
    <property type="entry name" value="TRANSCRIPTIONAL ACTIVATOR PROTEIN UGA3"/>
    <property type="match status" value="1"/>
</dbReference>
<dbReference type="STRING" id="1209926.A0A1G4AYM8"/>
<accession>A0A1G4AYM8</accession>
<evidence type="ECO:0000313" key="4">
    <source>
        <dbReference type="EMBL" id="OHE94205.1"/>
    </source>
</evidence>
<dbReference type="CDD" id="cd00067">
    <property type="entry name" value="GAL4"/>
    <property type="match status" value="1"/>
</dbReference>
<dbReference type="PROSITE" id="PS00463">
    <property type="entry name" value="ZN2_CY6_FUNGAL_1"/>
    <property type="match status" value="1"/>
</dbReference>
<dbReference type="GO" id="GO:0005634">
    <property type="term" value="C:nucleus"/>
    <property type="evidence" value="ECO:0007669"/>
    <property type="project" value="UniProtKB-SubCell"/>
</dbReference>
<dbReference type="InterPro" id="IPR001138">
    <property type="entry name" value="Zn2Cys6_DnaBD"/>
</dbReference>
<sequence length="523" mass="57949">MAAAIDLQDLPRQGARFPTKYRRNFPRSKNGCLTCRARRKKCDECKPCCTPCIRTRRECTWSVFTENATSDENSTTVSNSSQHTNLLGQTGAVISAATTILEAPKDSSSLRASLTFGTLSHLSEVSRPLYDQYLAVTAEILARGPSVDGNPFINYVLPLAVSDSLVLDCVLAIGGAHLVVLDPKQPHSEVMTRRHYARLLAGLQKALLGEVSCAVGESDEDKKQYILLILLLLCVFEGVQGDNTGAIYHHVRASRHYVIDLAADIDKPSASSKKSKHIRGFLLEIYAMFALKLAVTPRGLQEEKPVTLDPFLGSLKFLSEYKSRGFMLSFGHGLFAMIPEISNLLERRRLEELCQSKSDDLYESYKSFVETLDSWDSLSDVLEGEGACPRYQQSSAVAIYRTALVLILHSAFHEGLYKNPELIAEINLRIDKILPLCWAVYASNSPLRRMLLWPASILASCCKKPEHVKAFRLGLNSNPRALGAVTEAAKAIELLWRDDDPRAYGPRGLNMVMKNHGLSLSVC</sequence>
<comment type="subcellular location">
    <subcellularLocation>
        <location evidence="1">Nucleus</location>
    </subcellularLocation>
</comment>
<reference evidence="4 5" key="1">
    <citation type="submission" date="2016-09" db="EMBL/GenBank/DDBJ databases">
        <authorList>
            <person name="Capua I."/>
            <person name="De Benedictis P."/>
            <person name="Joannis T."/>
            <person name="Lombin L.H."/>
            <person name="Cattoli G."/>
        </authorList>
    </citation>
    <scope>NUCLEOTIDE SEQUENCE [LARGE SCALE GENOMIC DNA]</scope>
    <source>
        <strain evidence="4 5">IMI 309357</strain>
    </source>
</reference>
<feature type="domain" description="Zn(2)-C6 fungal-type" evidence="3">
    <location>
        <begin position="31"/>
        <end position="61"/>
    </location>
</feature>
<dbReference type="PANTHER" id="PTHR37534:SF46">
    <property type="entry name" value="ZN(II)2CYS6 TRANSCRIPTION FACTOR (EUROFUNG)"/>
    <property type="match status" value="1"/>
</dbReference>
<dbReference type="Proteomes" id="UP000176998">
    <property type="component" value="Unassembled WGS sequence"/>
</dbReference>
<gene>
    <name evidence="4" type="ORF">CORC01_10543</name>
</gene>
<organism evidence="4 5">
    <name type="scientific">Colletotrichum orchidophilum</name>
    <dbReference type="NCBI Taxonomy" id="1209926"/>
    <lineage>
        <taxon>Eukaryota</taxon>
        <taxon>Fungi</taxon>
        <taxon>Dikarya</taxon>
        <taxon>Ascomycota</taxon>
        <taxon>Pezizomycotina</taxon>
        <taxon>Sordariomycetes</taxon>
        <taxon>Hypocreomycetidae</taxon>
        <taxon>Glomerellales</taxon>
        <taxon>Glomerellaceae</taxon>
        <taxon>Colletotrichum</taxon>
    </lineage>
</organism>
<evidence type="ECO:0000313" key="5">
    <source>
        <dbReference type="Proteomes" id="UP000176998"/>
    </source>
</evidence>
<keyword evidence="2" id="KW-0539">Nucleus</keyword>
<dbReference type="OrthoDB" id="187139at2759"/>
<dbReference type="SMART" id="SM00066">
    <property type="entry name" value="GAL4"/>
    <property type="match status" value="1"/>
</dbReference>